<sequence>MDTANRLMIEFRSPSTLASFGLKRQFPAIAKGDDGCHRIAFTADSKDHMQLCEFWKKARGWEIRRITASGKAITPEQLDKIVTCLEQRQKVRDAAFYCDGRSVGLTARDEGALFFAGCRFLIVDDVDWSEPDGPRWYRHGAVDGEGLFHTDKKAVLVMLEQLAQSSGCVACPALDWQQVTHRVSALPDGLNPRKDGAWEYRFDDAGTTVTGIVRTPPERAGNGRFDMDTCMTSVRVDESKALANSVAPQPVKPEGGSQDADPFTGTGSSTGSSTSSSSTGSSSHPLDNTMEDFFRPVKPGKITYADVGGLKEELRLLREAVELPLRYPDLVRTLNITPPKGVLLYGPPGCGKTLLAQAVANEVEATFFAVKGPEFLSSLHGQSEKRLRDLFAQAEQKAPSIIFFDEIDAFAFDRSRTTTSFEATLVAQFLSLMDGFDRRAQVVVIATTNRLDVLDKALLRPGRFDYRVRVTVPTLEDRLQIFKLHTAKMPLEATVNINDLAEQTKGFTGADIAALCAKAALMAVARALGPDMDRWPASLSSDFTSAIRITGDDFAVALTQVRASVDIDDNDDHIA</sequence>
<evidence type="ECO:0000256" key="5">
    <source>
        <dbReference type="SAM" id="MobiDB-lite"/>
    </source>
</evidence>
<feature type="region of interest" description="Disordered" evidence="5">
    <location>
        <begin position="244"/>
        <end position="292"/>
    </location>
</feature>
<keyword evidence="1 4" id="KW-0547">Nucleotide-binding</keyword>
<keyword evidence="8" id="KW-1185">Reference proteome</keyword>
<dbReference type="PANTHER" id="PTHR23077">
    <property type="entry name" value="AAA-FAMILY ATPASE"/>
    <property type="match status" value="1"/>
</dbReference>
<dbReference type="Gene3D" id="3.40.50.300">
    <property type="entry name" value="P-loop containing nucleotide triphosphate hydrolases"/>
    <property type="match status" value="1"/>
</dbReference>
<dbReference type="InterPro" id="IPR003960">
    <property type="entry name" value="ATPase_AAA_CS"/>
</dbReference>
<dbReference type="Proteomes" id="UP000463470">
    <property type="component" value="Unassembled WGS sequence"/>
</dbReference>
<feature type="domain" description="AAA+ ATPase" evidence="6">
    <location>
        <begin position="338"/>
        <end position="474"/>
    </location>
</feature>
<dbReference type="OrthoDB" id="9809379at2"/>
<evidence type="ECO:0000259" key="6">
    <source>
        <dbReference type="SMART" id="SM00382"/>
    </source>
</evidence>
<dbReference type="PANTHER" id="PTHR23077:SF171">
    <property type="entry name" value="NUCLEAR VALOSIN-CONTAINING PROTEIN-LIKE"/>
    <property type="match status" value="1"/>
</dbReference>
<gene>
    <name evidence="7" type="ORF">GTO91_10285</name>
</gene>
<dbReference type="InterPro" id="IPR041569">
    <property type="entry name" value="AAA_lid_3"/>
</dbReference>
<evidence type="ECO:0000256" key="1">
    <source>
        <dbReference type="ARBA" id="ARBA00022741"/>
    </source>
</evidence>
<keyword evidence="3" id="KW-0175">Coiled coil</keyword>
<dbReference type="FunFam" id="3.40.50.300:FF:001025">
    <property type="entry name" value="ATPase family, AAA domain-containing 2B"/>
    <property type="match status" value="1"/>
</dbReference>
<comment type="caution">
    <text evidence="7">The sequence shown here is derived from an EMBL/GenBank/DDBJ whole genome shotgun (WGS) entry which is preliminary data.</text>
</comment>
<dbReference type="GO" id="GO:0005524">
    <property type="term" value="F:ATP binding"/>
    <property type="evidence" value="ECO:0007669"/>
    <property type="project" value="UniProtKB-KW"/>
</dbReference>
<comment type="similarity">
    <text evidence="4">Belongs to the AAA ATPase family.</text>
</comment>
<evidence type="ECO:0000256" key="4">
    <source>
        <dbReference type="RuleBase" id="RU003651"/>
    </source>
</evidence>
<feature type="compositionally biased region" description="Low complexity" evidence="5">
    <location>
        <begin position="264"/>
        <end position="283"/>
    </location>
</feature>
<name>A0A845L5H4_9FIRM</name>
<dbReference type="InterPro" id="IPR050168">
    <property type="entry name" value="AAA_ATPase_domain"/>
</dbReference>
<dbReference type="SMART" id="SM00382">
    <property type="entry name" value="AAA"/>
    <property type="match status" value="1"/>
</dbReference>
<keyword evidence="2 4" id="KW-0067">ATP-binding</keyword>
<dbReference type="Gene3D" id="1.10.8.60">
    <property type="match status" value="1"/>
</dbReference>
<proteinExistence type="inferred from homology"/>
<accession>A0A845L5H4</accession>
<dbReference type="InterPro" id="IPR027417">
    <property type="entry name" value="P-loop_NTPase"/>
</dbReference>
<protein>
    <submittedName>
        <fullName evidence="7">AAA family ATPase</fullName>
    </submittedName>
</protein>
<dbReference type="GO" id="GO:0016887">
    <property type="term" value="F:ATP hydrolysis activity"/>
    <property type="evidence" value="ECO:0007669"/>
    <property type="project" value="InterPro"/>
</dbReference>
<organism evidence="7 8">
    <name type="scientific">Heliomicrobium undosum</name>
    <dbReference type="NCBI Taxonomy" id="121734"/>
    <lineage>
        <taxon>Bacteria</taxon>
        <taxon>Bacillati</taxon>
        <taxon>Bacillota</taxon>
        <taxon>Clostridia</taxon>
        <taxon>Eubacteriales</taxon>
        <taxon>Heliobacteriaceae</taxon>
        <taxon>Heliomicrobium</taxon>
    </lineage>
</organism>
<dbReference type="AlphaFoldDB" id="A0A845L5H4"/>
<dbReference type="InterPro" id="IPR003593">
    <property type="entry name" value="AAA+_ATPase"/>
</dbReference>
<dbReference type="Pfam" id="PF17862">
    <property type="entry name" value="AAA_lid_3"/>
    <property type="match status" value="1"/>
</dbReference>
<dbReference type="PROSITE" id="PS00674">
    <property type="entry name" value="AAA"/>
    <property type="match status" value="1"/>
</dbReference>
<evidence type="ECO:0000313" key="7">
    <source>
        <dbReference type="EMBL" id="MZP30094.1"/>
    </source>
</evidence>
<dbReference type="SUPFAM" id="SSF52540">
    <property type="entry name" value="P-loop containing nucleoside triphosphate hydrolases"/>
    <property type="match status" value="1"/>
</dbReference>
<reference evidence="7 8" key="1">
    <citation type="submission" date="2020-01" db="EMBL/GenBank/DDBJ databases">
        <title>Whole-genome sequence of Heliobacterium undosum DSM 13378.</title>
        <authorList>
            <person name="Kyndt J.A."/>
            <person name="Meyer T.E."/>
        </authorList>
    </citation>
    <scope>NUCLEOTIDE SEQUENCE [LARGE SCALE GENOMIC DNA]</scope>
    <source>
        <strain evidence="7 8">DSM 13378</strain>
    </source>
</reference>
<evidence type="ECO:0000256" key="2">
    <source>
        <dbReference type="ARBA" id="ARBA00022840"/>
    </source>
</evidence>
<dbReference type="InterPro" id="IPR003959">
    <property type="entry name" value="ATPase_AAA_core"/>
</dbReference>
<evidence type="ECO:0000256" key="3">
    <source>
        <dbReference type="ARBA" id="ARBA00023054"/>
    </source>
</evidence>
<dbReference type="RefSeq" id="WP_161258623.1">
    <property type="nucleotide sequence ID" value="NZ_WXEY01000009.1"/>
</dbReference>
<dbReference type="Pfam" id="PF00004">
    <property type="entry name" value="AAA"/>
    <property type="match status" value="1"/>
</dbReference>
<evidence type="ECO:0000313" key="8">
    <source>
        <dbReference type="Proteomes" id="UP000463470"/>
    </source>
</evidence>
<dbReference type="EMBL" id="WXEY01000009">
    <property type="protein sequence ID" value="MZP30094.1"/>
    <property type="molecule type" value="Genomic_DNA"/>
</dbReference>